<evidence type="ECO:0000313" key="2">
    <source>
        <dbReference type="EMBL" id="SOH92774.1"/>
    </source>
</evidence>
<feature type="chain" id="PRO_5012180559" description="Lipoprotein" evidence="1">
    <location>
        <begin position="19"/>
        <end position="83"/>
    </location>
</feature>
<dbReference type="PROSITE" id="PS51257">
    <property type="entry name" value="PROKAR_LIPOPROTEIN"/>
    <property type="match status" value="1"/>
</dbReference>
<accession>A0A2C9CN88</accession>
<dbReference type="AlphaFoldDB" id="A0A2C9CN88"/>
<organism evidence="2 3">
    <name type="scientific">Pontivivens marinum</name>
    <dbReference type="NCBI Taxonomy" id="1690039"/>
    <lineage>
        <taxon>Bacteria</taxon>
        <taxon>Pseudomonadati</taxon>
        <taxon>Pseudomonadota</taxon>
        <taxon>Alphaproteobacteria</taxon>
        <taxon>Rhodobacterales</taxon>
        <taxon>Paracoccaceae</taxon>
        <taxon>Pontivivens</taxon>
    </lineage>
</organism>
<evidence type="ECO:0008006" key="4">
    <source>
        <dbReference type="Google" id="ProtNLM"/>
    </source>
</evidence>
<sequence length="83" mass="8682">MLLKLTPLIAAMALSACAEGERPFDPAESGLLNPTPELGCVQLELSLGLHGDECGVLTRGEAAILSRKQANGLDTDDDFVVSD</sequence>
<protein>
    <recommendedName>
        <fullName evidence="4">Lipoprotein</fullName>
    </recommendedName>
</protein>
<keyword evidence="1" id="KW-0732">Signal</keyword>
<name>A0A2C9CN88_9RHOB</name>
<feature type="signal peptide" evidence="1">
    <location>
        <begin position="1"/>
        <end position="18"/>
    </location>
</feature>
<evidence type="ECO:0000256" key="1">
    <source>
        <dbReference type="SAM" id="SignalP"/>
    </source>
</evidence>
<proteinExistence type="predicted"/>
<reference evidence="3" key="1">
    <citation type="submission" date="2017-09" db="EMBL/GenBank/DDBJ databases">
        <authorList>
            <person name="Varghese N."/>
            <person name="Submissions S."/>
        </authorList>
    </citation>
    <scope>NUCLEOTIDE SEQUENCE [LARGE SCALE GENOMIC DNA]</scope>
    <source>
        <strain evidence="3">C7</strain>
    </source>
</reference>
<dbReference type="EMBL" id="OCTN01000001">
    <property type="protein sequence ID" value="SOH92774.1"/>
    <property type="molecule type" value="Genomic_DNA"/>
</dbReference>
<keyword evidence="3" id="KW-1185">Reference proteome</keyword>
<evidence type="ECO:0000313" key="3">
    <source>
        <dbReference type="Proteomes" id="UP000220034"/>
    </source>
</evidence>
<dbReference type="Proteomes" id="UP000220034">
    <property type="component" value="Unassembled WGS sequence"/>
</dbReference>
<dbReference type="RefSeq" id="WP_097928338.1">
    <property type="nucleotide sequence ID" value="NZ_OCTN01000001.1"/>
</dbReference>
<gene>
    <name evidence="2" type="ORF">SAMN06273572_101622</name>
</gene>